<dbReference type="SUPFAM" id="SSF53335">
    <property type="entry name" value="S-adenosyl-L-methionine-dependent methyltransferases"/>
    <property type="match status" value="1"/>
</dbReference>
<organism evidence="2">
    <name type="scientific">Chromera velia CCMP2878</name>
    <dbReference type="NCBI Taxonomy" id="1169474"/>
    <lineage>
        <taxon>Eukaryota</taxon>
        <taxon>Sar</taxon>
        <taxon>Alveolata</taxon>
        <taxon>Colpodellida</taxon>
        <taxon>Chromeraceae</taxon>
        <taxon>Chromera</taxon>
    </lineage>
</organism>
<dbReference type="AlphaFoldDB" id="A0A0G4FHR3"/>
<gene>
    <name evidence="2" type="ORF">Cvel_16923</name>
</gene>
<feature type="transmembrane region" description="Helical" evidence="1">
    <location>
        <begin position="7"/>
        <end position="28"/>
    </location>
</feature>
<evidence type="ECO:0008006" key="3">
    <source>
        <dbReference type="Google" id="ProtNLM"/>
    </source>
</evidence>
<protein>
    <recommendedName>
        <fullName evidence="3">Methyltransferase domain-containing protein</fullName>
    </recommendedName>
</protein>
<dbReference type="EMBL" id="CDMZ01000359">
    <property type="protein sequence ID" value="CEM12610.1"/>
    <property type="molecule type" value="Genomic_DNA"/>
</dbReference>
<reference evidence="2" key="1">
    <citation type="submission" date="2014-11" db="EMBL/GenBank/DDBJ databases">
        <authorList>
            <person name="Otto D Thomas"/>
            <person name="Naeem Raeece"/>
        </authorList>
    </citation>
    <scope>NUCLEOTIDE SEQUENCE</scope>
</reference>
<dbReference type="InterPro" id="IPR029063">
    <property type="entry name" value="SAM-dependent_MTases_sf"/>
</dbReference>
<evidence type="ECO:0000313" key="2">
    <source>
        <dbReference type="EMBL" id="CEM12610.1"/>
    </source>
</evidence>
<keyword evidence="1" id="KW-0472">Membrane</keyword>
<proteinExistence type="predicted"/>
<accession>A0A0G4FHR3</accession>
<sequence length="488" mass="54016">MRLPGSCSFLFLVSSFFGFALLLWRFLWRPEFARRRALLFQVLTAQTNPQGGRLHPSCGLMSPPVVGQLNALLYCGSRPAFTAPEDAATALLGALKRGKDSVVDVGGGDGAFACLAQRMGIRALAIDRSRAFRSRLACTFSIVHSGFFKGSHKFFDPKSLLPDYMTAEIGPRHATRELRRPTHTTEYRHPSLRTCAPVSLSHVSWEMCSEKNSKCKAAPESLAPQSTLQRPALLPVRQVNWVIRTSNEPAGANRSDIAVAPERSDRGLPRPFRGSDHGETCCESHFGLCFAFPTQFACENAVAAGVECRAPPKASLSLPLHSLFEELYWDLGQGDRGFGMLKIDVGGGEGGEQESGILNGFRGYMHQTRRRGDLVKRPLYIILVFSPLDTASRHSETAREKRVSNVVDCLRQLERWGYELFDLLVSSDSAEGGGDVPPREFREWCVSLLSLGETAVVVGVRQEKLLLRDGSGPGMEEVLWPWLTRWTY</sequence>
<evidence type="ECO:0000256" key="1">
    <source>
        <dbReference type="SAM" id="Phobius"/>
    </source>
</evidence>
<keyword evidence="1" id="KW-1133">Transmembrane helix</keyword>
<dbReference type="VEuPathDB" id="CryptoDB:Cvel_16923"/>
<name>A0A0G4FHR3_9ALVE</name>
<keyword evidence="1" id="KW-0812">Transmembrane</keyword>